<dbReference type="EMBL" id="FMVJ01000009">
    <property type="protein sequence ID" value="SCY98669.1"/>
    <property type="molecule type" value="Genomic_DNA"/>
</dbReference>
<gene>
    <name evidence="1" type="ORF">SAMN02927923_03240</name>
</gene>
<dbReference type="Pfam" id="PF07751">
    <property type="entry name" value="Abi_2"/>
    <property type="match status" value="1"/>
</dbReference>
<keyword evidence="2" id="KW-1185">Reference proteome</keyword>
<dbReference type="InterPro" id="IPR011664">
    <property type="entry name" value="Abi_system_AbiD/AbiF-like"/>
</dbReference>
<organism evidence="1 2">
    <name type="scientific">Microvirga guangxiensis</name>
    <dbReference type="NCBI Taxonomy" id="549386"/>
    <lineage>
        <taxon>Bacteria</taxon>
        <taxon>Pseudomonadati</taxon>
        <taxon>Pseudomonadota</taxon>
        <taxon>Alphaproteobacteria</taxon>
        <taxon>Hyphomicrobiales</taxon>
        <taxon>Methylobacteriaceae</taxon>
        <taxon>Microvirga</taxon>
    </lineage>
</organism>
<name>A0A1G5KFD2_9HYPH</name>
<reference evidence="1 2" key="1">
    <citation type="submission" date="2016-10" db="EMBL/GenBank/DDBJ databases">
        <authorList>
            <person name="de Groot N.N."/>
        </authorList>
    </citation>
    <scope>NUCLEOTIDE SEQUENCE [LARGE SCALE GENOMIC DNA]</scope>
    <source>
        <strain evidence="1 2">CGMCC 1.7666</strain>
    </source>
</reference>
<evidence type="ECO:0000313" key="2">
    <source>
        <dbReference type="Proteomes" id="UP000199569"/>
    </source>
</evidence>
<accession>A0A1G5KFD2</accession>
<proteinExistence type="predicted"/>
<dbReference type="Proteomes" id="UP000199569">
    <property type="component" value="Unassembled WGS sequence"/>
</dbReference>
<sequence>MVIPDRAKAEHYLRHVSYYRLRAYWLPFEQAAAVNGDHRFKAGTSIEDAIALYVFDRQLRLLVMDAVERIEVSLRGGWAYHLAVKYGPHGYLDPNIYDRPHHYAKALASLLDEIERSKDTFIIHYNQKYDDPEQPPVWMAAEVMSLGQLSKWLGNLKFRADRQAIARPYGLDEKVLVSLAHHLTYVRNICAHHGRLWNKQFTVTMTIPNAPGALKLAMNPEATRRLYNTLATIGYLIGIVAPGSEWRKHLMSLVASCPLADLAAMGFPAKWQTLPAWQVSKTQSDSPLG</sequence>
<dbReference type="AlphaFoldDB" id="A0A1G5KFD2"/>
<dbReference type="RefSeq" id="WP_244510581.1">
    <property type="nucleotide sequence ID" value="NZ_FMVJ01000009.1"/>
</dbReference>
<protein>
    <submittedName>
        <fullName evidence="1">Abortive infection bacteriophage resistance protein</fullName>
    </submittedName>
</protein>
<evidence type="ECO:0000313" key="1">
    <source>
        <dbReference type="EMBL" id="SCY98669.1"/>
    </source>
</evidence>